<proteinExistence type="predicted"/>
<gene>
    <name evidence="1" type="ORF">HINF_LOCUS14146</name>
    <name evidence="2" type="ORF">HINF_LOCUS18086</name>
</gene>
<reference evidence="2 3" key="2">
    <citation type="submission" date="2024-07" db="EMBL/GenBank/DDBJ databases">
        <authorList>
            <person name="Akdeniz Z."/>
        </authorList>
    </citation>
    <scope>NUCLEOTIDE SEQUENCE [LARGE SCALE GENOMIC DNA]</scope>
</reference>
<evidence type="ECO:0000313" key="1">
    <source>
        <dbReference type="EMBL" id="CAI9926501.1"/>
    </source>
</evidence>
<protein>
    <submittedName>
        <fullName evidence="1">Uncharacterized protein</fullName>
    </submittedName>
</protein>
<keyword evidence="3" id="KW-1185">Reference proteome</keyword>
<dbReference type="EMBL" id="CAXDID020000046">
    <property type="protein sequence ID" value="CAL6002785.1"/>
    <property type="molecule type" value="Genomic_DNA"/>
</dbReference>
<dbReference type="EMBL" id="CATOUU010000369">
    <property type="protein sequence ID" value="CAI9926501.1"/>
    <property type="molecule type" value="Genomic_DNA"/>
</dbReference>
<sequence>MLEFPTALLVHRGQILLHQGCANLIDLITQKKYITDYTPSHAISMNNYLYIHDNSEINIIHNKKPKFIQQCSGFLVQFCENIYSVSFELEHVILKNLKGRINKFVFIAKKYQQYNSIFVVANEEQVLFFSLVSQKSKVVQCQDLNQIQELGPFGYQLQKQSIEQIFGEEEFQIQQKQMNDYLNQNKYYFDQNCKQVIKYIKGDKYNEQIEAPQIQTYLHDFQLTYVVKASSVFNIFYAFEDGYIHVFDHTKKILAQFPIDFNFYEGLKDDDDQFTLVHKAYSFKPILCAGKLYIQLFNKLLVLQKDKLVFISNIPQINSYINISEMHGCIFSLNGKLYSNNKSSNKLFVLENNQFVEIQQRIQQYSQVLQNNNNILVWNKNLDQISKLAPDFKLVKLLEAKFTSLRLNLNGICVFQNQNQLFCVDFNGKMSEIDEFEIVFGLNGLEPIMKFKGEIINIENNCEEQKVDGYILQFKQYLNLAEEQNQVKKQRVDLQLEKITQYVRQNKLMINVREQYQLIALKYSGIFDAEEIQ</sequence>
<name>A0AA86TS25_9EUKA</name>
<comment type="caution">
    <text evidence="1">The sequence shown here is derived from an EMBL/GenBank/DDBJ whole genome shotgun (WGS) entry which is preliminary data.</text>
</comment>
<dbReference type="Proteomes" id="UP001642409">
    <property type="component" value="Unassembled WGS sequence"/>
</dbReference>
<accession>A0AA86TS25</accession>
<organism evidence="1">
    <name type="scientific">Hexamita inflata</name>
    <dbReference type="NCBI Taxonomy" id="28002"/>
    <lineage>
        <taxon>Eukaryota</taxon>
        <taxon>Metamonada</taxon>
        <taxon>Diplomonadida</taxon>
        <taxon>Hexamitidae</taxon>
        <taxon>Hexamitinae</taxon>
        <taxon>Hexamita</taxon>
    </lineage>
</organism>
<dbReference type="AlphaFoldDB" id="A0AA86TS25"/>
<evidence type="ECO:0000313" key="2">
    <source>
        <dbReference type="EMBL" id="CAL6002785.1"/>
    </source>
</evidence>
<reference evidence="1" key="1">
    <citation type="submission" date="2023-06" db="EMBL/GenBank/DDBJ databases">
        <authorList>
            <person name="Kurt Z."/>
        </authorList>
    </citation>
    <scope>NUCLEOTIDE SEQUENCE</scope>
</reference>
<evidence type="ECO:0000313" key="3">
    <source>
        <dbReference type="Proteomes" id="UP001642409"/>
    </source>
</evidence>